<protein>
    <submittedName>
        <fullName evidence="3">FAD/NAD(P)-binding domain-containing protein</fullName>
    </submittedName>
</protein>
<evidence type="ECO:0000313" key="3">
    <source>
        <dbReference type="RefSeq" id="XP_033458543.1"/>
    </source>
</evidence>
<feature type="signal peptide" evidence="1">
    <location>
        <begin position="1"/>
        <end position="18"/>
    </location>
</feature>
<gene>
    <name evidence="3" type="ORF">K489DRAFT_389426</name>
</gene>
<proteinExistence type="predicted"/>
<dbReference type="Pfam" id="PF13450">
    <property type="entry name" value="NAD_binding_8"/>
    <property type="match status" value="1"/>
</dbReference>
<organism evidence="3">
    <name type="scientific">Dissoconium aciculare CBS 342.82</name>
    <dbReference type="NCBI Taxonomy" id="1314786"/>
    <lineage>
        <taxon>Eukaryota</taxon>
        <taxon>Fungi</taxon>
        <taxon>Dikarya</taxon>
        <taxon>Ascomycota</taxon>
        <taxon>Pezizomycotina</taxon>
        <taxon>Dothideomycetes</taxon>
        <taxon>Dothideomycetidae</taxon>
        <taxon>Mycosphaerellales</taxon>
        <taxon>Dissoconiaceae</taxon>
        <taxon>Dissoconium</taxon>
    </lineage>
</organism>
<reference evidence="3" key="2">
    <citation type="submission" date="2020-04" db="EMBL/GenBank/DDBJ databases">
        <authorList>
            <consortium name="NCBI Genome Project"/>
        </authorList>
    </citation>
    <scope>NUCLEOTIDE SEQUENCE</scope>
    <source>
        <strain evidence="3">CBS 342.82</strain>
    </source>
</reference>
<dbReference type="Gene3D" id="1.10.405.20">
    <property type="match status" value="1"/>
</dbReference>
<dbReference type="InterPro" id="IPR036188">
    <property type="entry name" value="FAD/NAD-bd_sf"/>
</dbReference>
<feature type="chain" id="PRO_5026893575" evidence="1">
    <location>
        <begin position="19"/>
        <end position="463"/>
    </location>
</feature>
<dbReference type="OrthoDB" id="68575at2759"/>
<dbReference type="SUPFAM" id="SSF51905">
    <property type="entry name" value="FAD/NAD(P)-binding domain"/>
    <property type="match status" value="1"/>
</dbReference>
<dbReference type="GeneID" id="54364303"/>
<dbReference type="RefSeq" id="XP_033458543.1">
    <property type="nucleotide sequence ID" value="XM_033606503.1"/>
</dbReference>
<dbReference type="Proteomes" id="UP000504637">
    <property type="component" value="Unplaced"/>
</dbReference>
<dbReference type="AlphaFoldDB" id="A0A6J3M3K2"/>
<evidence type="ECO:0000256" key="1">
    <source>
        <dbReference type="SAM" id="SignalP"/>
    </source>
</evidence>
<accession>A0A6J3M3K2</accession>
<keyword evidence="1" id="KW-0732">Signal</keyword>
<dbReference type="Gene3D" id="3.50.50.60">
    <property type="entry name" value="FAD/NAD(P)-binding domain"/>
    <property type="match status" value="1"/>
</dbReference>
<keyword evidence="2" id="KW-1185">Reference proteome</keyword>
<name>A0A6J3M3K2_9PEZI</name>
<sequence>MLAQTLTTLVAIATCAAGAALNPAAFAASDVIRKDFVILGGGASGTYAAIALKDKGKSFVVVEKGGRLGGHARTYYDPKTGKGVDFGLQIYLNDSVVTNFFDRLNTPYTAVSPTQFGSPFIHADFAKKVLMPNYSRGSLGQDYLDDLAKFNPGANDLTYLKTPVDPALTLTWPEYIEQTGLSNASAYAAFNRPAIPGRLREDLALYVFNDLNDVMIREGQRYGAIVNANRDNSQLYRNAQAELGSSVLYNSQIIDGIRANNNVRLVVNTPTGRKLIVAKQVIIAMPRILSNMQTLGLDSKEKALISQITGGQYYGGVVNNTGLMQTAAYPNRGVDTAWNVPDVPSVVTISPSPVDGFHYYWYTSLQATTRTVIESAVRDAISTLQTLTGAAKTTPNFVDYQDFTPLQLRVSADNINSGFYQKFNAMQGYKGTWYVSAFNVPGSSQLFKNTMDLLPQIIAAAGN</sequence>
<reference evidence="3" key="1">
    <citation type="submission" date="2020-01" db="EMBL/GenBank/DDBJ databases">
        <authorList>
            <consortium name="DOE Joint Genome Institute"/>
            <person name="Haridas S."/>
            <person name="Albert R."/>
            <person name="Binder M."/>
            <person name="Bloem J."/>
            <person name="Labutti K."/>
            <person name="Salamov A."/>
            <person name="Andreopoulos B."/>
            <person name="Baker S.E."/>
            <person name="Barry K."/>
            <person name="Bills G."/>
            <person name="Bluhm B.H."/>
            <person name="Cannon C."/>
            <person name="Castanera R."/>
            <person name="Culley D.E."/>
            <person name="Daum C."/>
            <person name="Ezra D."/>
            <person name="Gonzalez J.B."/>
            <person name="Henrissat B."/>
            <person name="Kuo A."/>
            <person name="Liang C."/>
            <person name="Lipzen A."/>
            <person name="Lutzoni F."/>
            <person name="Magnuson J."/>
            <person name="Mondo S."/>
            <person name="Nolan M."/>
            <person name="Ohm R."/>
            <person name="Pangilinan J."/>
            <person name="Park H.-J."/>
            <person name="Ramirez L."/>
            <person name="Alfaro M."/>
            <person name="Sun H."/>
            <person name="Tritt A."/>
            <person name="Yoshinaga Y."/>
            <person name="Zwiers L.-H."/>
            <person name="Turgeon B.G."/>
            <person name="Goodwin S.B."/>
            <person name="Spatafora J.W."/>
            <person name="Crous P.W."/>
            <person name="Grigoriev I.V."/>
        </authorList>
    </citation>
    <scope>NUCLEOTIDE SEQUENCE</scope>
    <source>
        <strain evidence="3">CBS 342.82</strain>
    </source>
</reference>
<reference evidence="3" key="3">
    <citation type="submission" date="2025-08" db="UniProtKB">
        <authorList>
            <consortium name="RefSeq"/>
        </authorList>
    </citation>
    <scope>IDENTIFICATION</scope>
    <source>
        <strain evidence="3">CBS 342.82</strain>
    </source>
</reference>
<evidence type="ECO:0000313" key="2">
    <source>
        <dbReference type="Proteomes" id="UP000504637"/>
    </source>
</evidence>
<dbReference type="Gene3D" id="3.30.70.1990">
    <property type="match status" value="1"/>
</dbReference>